<accession>A0A7S3A1B5</accession>
<evidence type="ECO:0000313" key="1">
    <source>
        <dbReference type="EMBL" id="CAE0058523.1"/>
    </source>
</evidence>
<gene>
    <name evidence="1" type="ORF">RMAR00112_LOCUS26579</name>
</gene>
<reference evidence="1" key="1">
    <citation type="submission" date="2021-01" db="EMBL/GenBank/DDBJ databases">
        <authorList>
            <person name="Corre E."/>
            <person name="Pelletier E."/>
            <person name="Niang G."/>
            <person name="Scheremetjew M."/>
            <person name="Finn R."/>
            <person name="Kale V."/>
            <person name="Holt S."/>
            <person name="Cochrane G."/>
            <person name="Meng A."/>
            <person name="Brown T."/>
            <person name="Cohen L."/>
        </authorList>
    </citation>
    <scope>NUCLEOTIDE SEQUENCE</scope>
    <source>
        <strain evidence="1">CCMP 769</strain>
    </source>
</reference>
<protein>
    <submittedName>
        <fullName evidence="1">Uncharacterized protein</fullName>
    </submittedName>
</protein>
<dbReference type="EMBL" id="HBHW01034490">
    <property type="protein sequence ID" value="CAE0058523.1"/>
    <property type="molecule type" value="Transcribed_RNA"/>
</dbReference>
<dbReference type="AlphaFoldDB" id="A0A7S3A1B5"/>
<proteinExistence type="predicted"/>
<sequence length="319" mass="36643">MNICFVSSTPGSSLKVSDAARCNHQPTRHWRRMTAALKSANTMTHEETQREQWNWVRNLMHGEWVGTYEKRDFKEGRVEEPKEKGDLHYIIEFPEHTPDSGTWRGPKTADKRYQGRFKVLSYENFTKETNKSYALPGVSGQTTPEWLSEISKWTLEVNFVTTDFSRRMILAFYEPFPDKPMKRLTGFHICSYRDSSAPGSKVPIDESITPIDRIMEIPSLEPTSSMALTTRGGEKKYYEPTDEEAHFNNIFEEDRMLIPMRDSMFASVPEVIGENSELFFGMSTSSGAQLFGLRLDSEGIPCDWFTSMYGNHNGKPGKR</sequence>
<organism evidence="1">
    <name type="scientific">Rhodosorus marinus</name>
    <dbReference type="NCBI Taxonomy" id="101924"/>
    <lineage>
        <taxon>Eukaryota</taxon>
        <taxon>Rhodophyta</taxon>
        <taxon>Stylonematophyceae</taxon>
        <taxon>Stylonematales</taxon>
        <taxon>Stylonemataceae</taxon>
        <taxon>Rhodosorus</taxon>
    </lineage>
</organism>
<name>A0A7S3A1B5_9RHOD</name>